<reference evidence="2" key="2">
    <citation type="submission" date="2025-08" db="UniProtKB">
        <authorList>
            <consortium name="Ensembl"/>
        </authorList>
    </citation>
    <scope>IDENTIFICATION</scope>
</reference>
<organism evidence="2 3">
    <name type="scientific">Phocoena sinus</name>
    <name type="common">Vaquita</name>
    <dbReference type="NCBI Taxonomy" id="42100"/>
    <lineage>
        <taxon>Eukaryota</taxon>
        <taxon>Metazoa</taxon>
        <taxon>Chordata</taxon>
        <taxon>Craniata</taxon>
        <taxon>Vertebrata</taxon>
        <taxon>Euteleostomi</taxon>
        <taxon>Mammalia</taxon>
        <taxon>Eutheria</taxon>
        <taxon>Laurasiatheria</taxon>
        <taxon>Artiodactyla</taxon>
        <taxon>Whippomorpha</taxon>
        <taxon>Cetacea</taxon>
        <taxon>Odontoceti</taxon>
        <taxon>Phocoenidae</taxon>
        <taxon>Phocoena</taxon>
    </lineage>
</organism>
<evidence type="ECO:0000313" key="2">
    <source>
        <dbReference type="Ensembl" id="ENSPSNP00000026859.1"/>
    </source>
</evidence>
<reference evidence="2" key="3">
    <citation type="submission" date="2025-09" db="UniProtKB">
        <authorList>
            <consortium name="Ensembl"/>
        </authorList>
    </citation>
    <scope>IDENTIFICATION</scope>
</reference>
<evidence type="ECO:0000259" key="1">
    <source>
        <dbReference type="PROSITE" id="PS51745"/>
    </source>
</evidence>
<sequence>MPSRTGRKMDGSGGHGRLKAHYSGDILITSLDSATTFDKLCEEVREMCHLHQGHPLTLKWVVSEGDPCTVSSQMEAFRLSCQHKDEGLILHVFPGIPEEPGMPCPGEDSEYRLSHDVCHGDGLTCLLCEAGNDGAWWPEASVLLAKSLKAEWAAGVASCGVFTGVLALG</sequence>
<protein>
    <recommendedName>
        <fullName evidence="1">PB1 domain-containing protein</fullName>
    </recommendedName>
</protein>
<dbReference type="FunFam" id="3.10.20.90:FF:000071">
    <property type="entry name" value="Protein kinase C"/>
    <property type="match status" value="1"/>
</dbReference>
<dbReference type="GeneTree" id="ENSGT00940000153497"/>
<accession>A0A8C9CLG2</accession>
<feature type="domain" description="PB1" evidence="1">
    <location>
        <begin position="15"/>
        <end position="95"/>
    </location>
</feature>
<keyword evidence="3" id="KW-1185">Reference proteome</keyword>
<dbReference type="Proteomes" id="UP000694554">
    <property type="component" value="Chromosome 1"/>
</dbReference>
<reference evidence="2" key="1">
    <citation type="submission" date="2019-08" db="EMBL/GenBank/DDBJ databases">
        <title>Phocoena sinus (Vaquita) genome, mPhoSin1, primary haplotype.</title>
        <authorList>
            <person name="Morin P."/>
            <person name="Mountcastle J."/>
            <person name="Fungtammasan C."/>
            <person name="Rhie A."/>
            <person name="Rojas-Bracho L."/>
            <person name="Smith C.R."/>
            <person name="Taylor B.L."/>
            <person name="Gulland F.M.D."/>
            <person name="Musser W."/>
            <person name="Houck M."/>
            <person name="Haase B."/>
            <person name="Paez S."/>
            <person name="Howe K."/>
            <person name="Torrance J."/>
            <person name="Formenti G."/>
            <person name="Phillippy A."/>
            <person name="Ryder O."/>
            <person name="Jarvis E.D."/>
            <person name="Fedrigo O."/>
        </authorList>
    </citation>
    <scope>NUCLEOTIDE SEQUENCE [LARGE SCALE GENOMIC DNA]</scope>
</reference>
<evidence type="ECO:0000313" key="3">
    <source>
        <dbReference type="Proteomes" id="UP000694554"/>
    </source>
</evidence>
<name>A0A8C9CLG2_PHOSS</name>
<dbReference type="PROSITE" id="PS51745">
    <property type="entry name" value="PB1"/>
    <property type="match status" value="1"/>
</dbReference>
<dbReference type="InterPro" id="IPR053793">
    <property type="entry name" value="PB1-like"/>
</dbReference>
<dbReference type="AlphaFoldDB" id="A0A8C9CLG2"/>
<proteinExistence type="predicted"/>
<dbReference type="InterPro" id="IPR000270">
    <property type="entry name" value="PB1_dom"/>
</dbReference>
<dbReference type="Ensembl" id="ENSPSNT00000030186.1">
    <property type="protein sequence ID" value="ENSPSNP00000026859.1"/>
    <property type="gene ID" value="ENSPSNG00000019575.1"/>
</dbReference>
<dbReference type="SMART" id="SM00666">
    <property type="entry name" value="PB1"/>
    <property type="match status" value="1"/>
</dbReference>
<dbReference type="SUPFAM" id="SSF54277">
    <property type="entry name" value="CAD &amp; PB1 domains"/>
    <property type="match status" value="1"/>
</dbReference>
<dbReference type="Gene3D" id="3.10.20.90">
    <property type="entry name" value="Phosphatidylinositol 3-kinase Catalytic Subunit, Chain A, domain 1"/>
    <property type="match status" value="1"/>
</dbReference>
<dbReference type="Pfam" id="PF00564">
    <property type="entry name" value="PB1"/>
    <property type="match status" value="1"/>
</dbReference>